<evidence type="ECO:0000313" key="1">
    <source>
        <dbReference type="EMBL" id="MTH33037.1"/>
    </source>
</evidence>
<keyword evidence="2" id="KW-1185">Reference proteome</keyword>
<reference evidence="1 2" key="1">
    <citation type="submission" date="2019-11" db="EMBL/GenBank/DDBJ databases">
        <authorList>
            <person name="Dong K."/>
        </authorList>
    </citation>
    <scope>NUCLEOTIDE SEQUENCE [LARGE SCALE GENOMIC DNA]</scope>
    <source>
        <strain evidence="1 2">JCM 17370</strain>
    </source>
</reference>
<dbReference type="RefSeq" id="WP_155062606.1">
    <property type="nucleotide sequence ID" value="NZ_WMIF01000001.1"/>
</dbReference>
<comment type="caution">
    <text evidence="1">The sequence shown here is derived from an EMBL/GenBank/DDBJ whole genome shotgun (WGS) entry which is preliminary data.</text>
</comment>
<dbReference type="Proteomes" id="UP000442533">
    <property type="component" value="Unassembled WGS sequence"/>
</dbReference>
<dbReference type="EMBL" id="WMIF01000001">
    <property type="protein sequence ID" value="MTH33037.1"/>
    <property type="molecule type" value="Genomic_DNA"/>
</dbReference>
<name>A0A844H3B8_9RHOB</name>
<protein>
    <submittedName>
        <fullName evidence="1">Uncharacterized protein</fullName>
    </submittedName>
</protein>
<sequence>MEFMSRDRRAAEVLKDVAHSATRVLGKDHPEFALALQIARMADDLADRMAPMSEVRRTSDRPLAQYAVGLGFQDLSTGWIGYDMAIVVASSEAEAIGLHMRRKEEGHPERMYNAPDVIAIPPFPGEARR</sequence>
<evidence type="ECO:0000313" key="2">
    <source>
        <dbReference type="Proteomes" id="UP000442533"/>
    </source>
</evidence>
<accession>A0A844H3B8</accession>
<gene>
    <name evidence="1" type="ORF">GL279_00295</name>
</gene>
<proteinExistence type="predicted"/>
<organism evidence="1 2">
    <name type="scientific">Paracoccus limosus</name>
    <dbReference type="NCBI Taxonomy" id="913252"/>
    <lineage>
        <taxon>Bacteria</taxon>
        <taxon>Pseudomonadati</taxon>
        <taxon>Pseudomonadota</taxon>
        <taxon>Alphaproteobacteria</taxon>
        <taxon>Rhodobacterales</taxon>
        <taxon>Paracoccaceae</taxon>
        <taxon>Paracoccus</taxon>
    </lineage>
</organism>
<dbReference type="AlphaFoldDB" id="A0A844H3B8"/>